<reference evidence="1" key="2">
    <citation type="submission" date="2020-11" db="EMBL/GenBank/DDBJ databases">
        <authorList>
            <person name="McCartney M.A."/>
            <person name="Auch B."/>
            <person name="Kono T."/>
            <person name="Mallez S."/>
            <person name="Becker A."/>
            <person name="Gohl D.M."/>
            <person name="Silverstein K.A.T."/>
            <person name="Koren S."/>
            <person name="Bechman K.B."/>
            <person name="Herman A."/>
            <person name="Abrahante J.E."/>
            <person name="Garbe J."/>
        </authorList>
    </citation>
    <scope>NUCLEOTIDE SEQUENCE</scope>
    <source>
        <strain evidence="1">Duluth1</strain>
        <tissue evidence="1">Whole animal</tissue>
    </source>
</reference>
<name>A0A9D4C944_DREPO</name>
<accession>A0A9D4C944</accession>
<evidence type="ECO:0000313" key="1">
    <source>
        <dbReference type="EMBL" id="KAH3719326.1"/>
    </source>
</evidence>
<comment type="caution">
    <text evidence="1">The sequence shown here is derived from an EMBL/GenBank/DDBJ whole genome shotgun (WGS) entry which is preliminary data.</text>
</comment>
<dbReference type="AlphaFoldDB" id="A0A9D4C944"/>
<dbReference type="EMBL" id="JAIWYP010000013">
    <property type="protein sequence ID" value="KAH3719326.1"/>
    <property type="molecule type" value="Genomic_DNA"/>
</dbReference>
<proteinExistence type="predicted"/>
<protein>
    <submittedName>
        <fullName evidence="1">Uncharacterized protein</fullName>
    </submittedName>
</protein>
<keyword evidence="2" id="KW-1185">Reference proteome</keyword>
<sequence length="78" mass="8349">MFQESQAFCCAYRYNSVAVVSRSCRDCLLLIGCHRGNFSSSHGCCTGCCVKATNNGAQLSRDQGYQTGCGVWGTDHGA</sequence>
<reference evidence="1" key="1">
    <citation type="journal article" date="2019" name="bioRxiv">
        <title>The Genome of the Zebra Mussel, Dreissena polymorpha: A Resource for Invasive Species Research.</title>
        <authorList>
            <person name="McCartney M.A."/>
            <person name="Auch B."/>
            <person name="Kono T."/>
            <person name="Mallez S."/>
            <person name="Zhang Y."/>
            <person name="Obille A."/>
            <person name="Becker A."/>
            <person name="Abrahante J.E."/>
            <person name="Garbe J."/>
            <person name="Badalamenti J.P."/>
            <person name="Herman A."/>
            <person name="Mangelson H."/>
            <person name="Liachko I."/>
            <person name="Sullivan S."/>
            <person name="Sone E.D."/>
            <person name="Koren S."/>
            <person name="Silverstein K.A.T."/>
            <person name="Beckman K.B."/>
            <person name="Gohl D.M."/>
        </authorList>
    </citation>
    <scope>NUCLEOTIDE SEQUENCE</scope>
    <source>
        <strain evidence="1">Duluth1</strain>
        <tissue evidence="1">Whole animal</tissue>
    </source>
</reference>
<organism evidence="1 2">
    <name type="scientific">Dreissena polymorpha</name>
    <name type="common">Zebra mussel</name>
    <name type="synonym">Mytilus polymorpha</name>
    <dbReference type="NCBI Taxonomy" id="45954"/>
    <lineage>
        <taxon>Eukaryota</taxon>
        <taxon>Metazoa</taxon>
        <taxon>Spiralia</taxon>
        <taxon>Lophotrochozoa</taxon>
        <taxon>Mollusca</taxon>
        <taxon>Bivalvia</taxon>
        <taxon>Autobranchia</taxon>
        <taxon>Heteroconchia</taxon>
        <taxon>Euheterodonta</taxon>
        <taxon>Imparidentia</taxon>
        <taxon>Neoheterodontei</taxon>
        <taxon>Myida</taxon>
        <taxon>Dreissenoidea</taxon>
        <taxon>Dreissenidae</taxon>
        <taxon>Dreissena</taxon>
    </lineage>
</organism>
<gene>
    <name evidence="1" type="ORF">DPMN_062157</name>
</gene>
<dbReference type="Proteomes" id="UP000828390">
    <property type="component" value="Unassembled WGS sequence"/>
</dbReference>
<evidence type="ECO:0000313" key="2">
    <source>
        <dbReference type="Proteomes" id="UP000828390"/>
    </source>
</evidence>